<protein>
    <recommendedName>
        <fullName evidence="5">Epoxide hydrolase N-terminal domain-containing protein</fullName>
    </recommendedName>
</protein>
<dbReference type="GO" id="GO:0097176">
    <property type="term" value="P:epoxide metabolic process"/>
    <property type="evidence" value="ECO:0007669"/>
    <property type="project" value="TreeGrafter"/>
</dbReference>
<feature type="active site" description="Proton donor" evidence="4">
    <location>
        <position position="313"/>
    </location>
</feature>
<dbReference type="InterPro" id="IPR000639">
    <property type="entry name" value="Epox_hydrolase-like"/>
</dbReference>
<dbReference type="HOGENOM" id="CLU_019414_0_2_1"/>
<dbReference type="AlphaFoldDB" id="S8E1H1"/>
<evidence type="ECO:0000256" key="1">
    <source>
        <dbReference type="ARBA" id="ARBA00010088"/>
    </source>
</evidence>
<gene>
    <name evidence="6" type="ORF">FOMPIDRAFT_1165064</name>
</gene>
<evidence type="ECO:0000313" key="6">
    <source>
        <dbReference type="EMBL" id="EPS98632.1"/>
    </source>
</evidence>
<dbReference type="InterPro" id="IPR029058">
    <property type="entry name" value="AB_hydrolase_fold"/>
</dbReference>
<evidence type="ECO:0000259" key="5">
    <source>
        <dbReference type="Pfam" id="PF06441"/>
    </source>
</evidence>
<keyword evidence="2" id="KW-0058">Aromatic hydrocarbons catabolism</keyword>
<dbReference type="eggNOG" id="KOG2565">
    <property type="taxonomic scope" value="Eukaryota"/>
</dbReference>
<dbReference type="Pfam" id="PF06441">
    <property type="entry name" value="EHN"/>
    <property type="match status" value="1"/>
</dbReference>
<dbReference type="Gene3D" id="3.40.50.1820">
    <property type="entry name" value="alpha/beta hydrolase"/>
    <property type="match status" value="1"/>
</dbReference>
<dbReference type="SUPFAM" id="SSF53474">
    <property type="entry name" value="alpha/beta-Hydrolases"/>
    <property type="match status" value="1"/>
</dbReference>
<evidence type="ECO:0000313" key="7">
    <source>
        <dbReference type="Proteomes" id="UP000015241"/>
    </source>
</evidence>
<organism evidence="6 7">
    <name type="scientific">Fomitopsis schrenkii</name>
    <name type="common">Brown rot fungus</name>
    <dbReference type="NCBI Taxonomy" id="2126942"/>
    <lineage>
        <taxon>Eukaryota</taxon>
        <taxon>Fungi</taxon>
        <taxon>Dikarya</taxon>
        <taxon>Basidiomycota</taxon>
        <taxon>Agaricomycotina</taxon>
        <taxon>Agaricomycetes</taxon>
        <taxon>Polyporales</taxon>
        <taxon>Fomitopsis</taxon>
    </lineage>
</organism>
<reference evidence="6 7" key="1">
    <citation type="journal article" date="2012" name="Science">
        <title>The Paleozoic origin of enzymatic lignin decomposition reconstructed from 31 fungal genomes.</title>
        <authorList>
            <person name="Floudas D."/>
            <person name="Binder M."/>
            <person name="Riley R."/>
            <person name="Barry K."/>
            <person name="Blanchette R.A."/>
            <person name="Henrissat B."/>
            <person name="Martinez A.T."/>
            <person name="Otillar R."/>
            <person name="Spatafora J.W."/>
            <person name="Yadav J.S."/>
            <person name="Aerts A."/>
            <person name="Benoit I."/>
            <person name="Boyd A."/>
            <person name="Carlson A."/>
            <person name="Copeland A."/>
            <person name="Coutinho P.M."/>
            <person name="de Vries R.P."/>
            <person name="Ferreira P."/>
            <person name="Findley K."/>
            <person name="Foster B."/>
            <person name="Gaskell J."/>
            <person name="Glotzer D."/>
            <person name="Gorecki P."/>
            <person name="Heitman J."/>
            <person name="Hesse C."/>
            <person name="Hori C."/>
            <person name="Igarashi K."/>
            <person name="Jurgens J.A."/>
            <person name="Kallen N."/>
            <person name="Kersten P."/>
            <person name="Kohler A."/>
            <person name="Kuees U."/>
            <person name="Kumar T.K.A."/>
            <person name="Kuo A."/>
            <person name="LaButti K."/>
            <person name="Larrondo L.F."/>
            <person name="Lindquist E."/>
            <person name="Ling A."/>
            <person name="Lombard V."/>
            <person name="Lucas S."/>
            <person name="Lundell T."/>
            <person name="Martin R."/>
            <person name="McLaughlin D.J."/>
            <person name="Morgenstern I."/>
            <person name="Morin E."/>
            <person name="Murat C."/>
            <person name="Nagy L.G."/>
            <person name="Nolan M."/>
            <person name="Ohm R.A."/>
            <person name="Patyshakuliyeva A."/>
            <person name="Rokas A."/>
            <person name="Ruiz-Duenas F.J."/>
            <person name="Sabat G."/>
            <person name="Salamov A."/>
            <person name="Samejima M."/>
            <person name="Schmutz J."/>
            <person name="Slot J.C."/>
            <person name="St John F."/>
            <person name="Stenlid J."/>
            <person name="Sun H."/>
            <person name="Sun S."/>
            <person name="Syed K."/>
            <person name="Tsang A."/>
            <person name="Wiebenga A."/>
            <person name="Young D."/>
            <person name="Pisabarro A."/>
            <person name="Eastwood D.C."/>
            <person name="Martin F."/>
            <person name="Cullen D."/>
            <person name="Grigoriev I.V."/>
            <person name="Hibbett D.S."/>
        </authorList>
    </citation>
    <scope>NUCLEOTIDE SEQUENCE</scope>
    <source>
        <strain evidence="7">FP-58527</strain>
    </source>
</reference>
<feature type="active site" description="Nucleophile" evidence="4">
    <location>
        <position position="178"/>
    </location>
</feature>
<dbReference type="PRINTS" id="PR00412">
    <property type="entry name" value="EPOXHYDRLASE"/>
</dbReference>
<feature type="domain" description="Epoxide hydrolase N-terminal" evidence="5">
    <location>
        <begin position="4"/>
        <end position="113"/>
    </location>
</feature>
<dbReference type="PANTHER" id="PTHR21661:SF35">
    <property type="entry name" value="EPOXIDE HYDROLASE"/>
    <property type="match status" value="1"/>
</dbReference>
<dbReference type="PIRSF" id="PIRSF001112">
    <property type="entry name" value="Epoxide_hydrolase"/>
    <property type="match status" value="1"/>
</dbReference>
<evidence type="ECO:0000256" key="2">
    <source>
        <dbReference type="ARBA" id="ARBA00022797"/>
    </source>
</evidence>
<dbReference type="PANTHER" id="PTHR21661">
    <property type="entry name" value="EPOXIDE HYDROLASE 1-RELATED"/>
    <property type="match status" value="1"/>
</dbReference>
<dbReference type="OrthoDB" id="7130006at2759"/>
<dbReference type="EMBL" id="KE504163">
    <property type="protein sequence ID" value="EPS98632.1"/>
    <property type="molecule type" value="Genomic_DNA"/>
</dbReference>
<dbReference type="Proteomes" id="UP000015241">
    <property type="component" value="Unassembled WGS sequence"/>
</dbReference>
<evidence type="ECO:0000256" key="3">
    <source>
        <dbReference type="ARBA" id="ARBA00022801"/>
    </source>
</evidence>
<sequence>MAEQPFKVAVSDADLEFLHKKLDLARWPDELENAGWEYGAPLADVKRLLARWREGFDWRAAEASINEIPQFTRDIEVDGHGPLNIHYIHQKSTVENAVPLLFLHGWPGHFLEVRKLLPLLTEASPSHPSFHVIAPSLPNFGFSEAVKKPGFSGDQYAEVVNKLMLALGYDEYVVQGGDWGSFIASKLAHHYGHQSVKAWHTNFPRIRYAPSFFKFPRLWLQHALTAYTDAEKKSLARQQWFQNKGRGYFLEQATQPQTLGYSLADSPVGLLAWIYEKLVAWTDAYPWDDDEVLTWISVYWFSRPGPAASVRIYYEVTHANDYYVPWSSIPCGLSYFPAELTSLPKTWARQAGNVVFESEHQAGGHFAAHEQPQALVGDLRAMFGKGGPTFGVVPGKTGYD</sequence>
<dbReference type="STRING" id="743788.S8E1H1"/>
<accession>S8E1H1</accession>
<evidence type="ECO:0000256" key="4">
    <source>
        <dbReference type="PIRSR" id="PIRSR001112-1"/>
    </source>
</evidence>
<keyword evidence="7" id="KW-1185">Reference proteome</keyword>
<dbReference type="InterPro" id="IPR010497">
    <property type="entry name" value="Epoxide_hydro_N"/>
</dbReference>
<proteinExistence type="inferred from homology"/>
<feature type="active site" description="Proton acceptor" evidence="4">
    <location>
        <position position="365"/>
    </location>
</feature>
<dbReference type="GO" id="GO:0004301">
    <property type="term" value="F:epoxide hydrolase activity"/>
    <property type="evidence" value="ECO:0007669"/>
    <property type="project" value="TreeGrafter"/>
</dbReference>
<name>S8E1H1_FOMSC</name>
<dbReference type="InterPro" id="IPR016292">
    <property type="entry name" value="Epoxide_hydrolase"/>
</dbReference>
<keyword evidence="3" id="KW-0378">Hydrolase</keyword>
<comment type="similarity">
    <text evidence="1">Belongs to the peptidase S33 family.</text>
</comment>
<dbReference type="InParanoid" id="S8E1H1"/>